<dbReference type="EMBL" id="JAIWYP010000009">
    <property type="protein sequence ID" value="KAH3777704.1"/>
    <property type="molecule type" value="Genomic_DNA"/>
</dbReference>
<protein>
    <submittedName>
        <fullName evidence="2">Uncharacterized protein</fullName>
    </submittedName>
</protein>
<evidence type="ECO:0000256" key="1">
    <source>
        <dbReference type="SAM" id="Phobius"/>
    </source>
</evidence>
<keyword evidence="1" id="KW-0472">Membrane</keyword>
<dbReference type="Proteomes" id="UP000828390">
    <property type="component" value="Unassembled WGS sequence"/>
</dbReference>
<reference evidence="2" key="2">
    <citation type="submission" date="2020-11" db="EMBL/GenBank/DDBJ databases">
        <authorList>
            <person name="McCartney M.A."/>
            <person name="Auch B."/>
            <person name="Kono T."/>
            <person name="Mallez S."/>
            <person name="Becker A."/>
            <person name="Gohl D.M."/>
            <person name="Silverstein K.A.T."/>
            <person name="Koren S."/>
            <person name="Bechman K.B."/>
            <person name="Herman A."/>
            <person name="Abrahante J.E."/>
            <person name="Garbe J."/>
        </authorList>
    </citation>
    <scope>NUCLEOTIDE SEQUENCE</scope>
    <source>
        <strain evidence="2">Duluth1</strain>
        <tissue evidence="2">Whole animal</tissue>
    </source>
</reference>
<dbReference type="OrthoDB" id="10521964at2759"/>
<feature type="transmembrane region" description="Helical" evidence="1">
    <location>
        <begin position="6"/>
        <end position="26"/>
    </location>
</feature>
<gene>
    <name evidence="2" type="ORF">DPMN_179152</name>
</gene>
<keyword evidence="3" id="KW-1185">Reference proteome</keyword>
<comment type="caution">
    <text evidence="2">The sequence shown here is derived from an EMBL/GenBank/DDBJ whole genome shotgun (WGS) entry which is preliminary data.</text>
</comment>
<proteinExistence type="predicted"/>
<organism evidence="2 3">
    <name type="scientific">Dreissena polymorpha</name>
    <name type="common">Zebra mussel</name>
    <name type="synonym">Mytilus polymorpha</name>
    <dbReference type="NCBI Taxonomy" id="45954"/>
    <lineage>
        <taxon>Eukaryota</taxon>
        <taxon>Metazoa</taxon>
        <taxon>Spiralia</taxon>
        <taxon>Lophotrochozoa</taxon>
        <taxon>Mollusca</taxon>
        <taxon>Bivalvia</taxon>
        <taxon>Autobranchia</taxon>
        <taxon>Heteroconchia</taxon>
        <taxon>Euheterodonta</taxon>
        <taxon>Imparidentia</taxon>
        <taxon>Neoheterodontei</taxon>
        <taxon>Myida</taxon>
        <taxon>Dreissenoidea</taxon>
        <taxon>Dreissenidae</taxon>
        <taxon>Dreissena</taxon>
    </lineage>
</organism>
<reference evidence="2" key="1">
    <citation type="journal article" date="2019" name="bioRxiv">
        <title>The Genome of the Zebra Mussel, Dreissena polymorpha: A Resource for Invasive Species Research.</title>
        <authorList>
            <person name="McCartney M.A."/>
            <person name="Auch B."/>
            <person name="Kono T."/>
            <person name="Mallez S."/>
            <person name="Zhang Y."/>
            <person name="Obille A."/>
            <person name="Becker A."/>
            <person name="Abrahante J.E."/>
            <person name="Garbe J."/>
            <person name="Badalamenti J.P."/>
            <person name="Herman A."/>
            <person name="Mangelson H."/>
            <person name="Liachko I."/>
            <person name="Sullivan S."/>
            <person name="Sone E.D."/>
            <person name="Koren S."/>
            <person name="Silverstein K.A.T."/>
            <person name="Beckman K.B."/>
            <person name="Gohl D.M."/>
        </authorList>
    </citation>
    <scope>NUCLEOTIDE SEQUENCE</scope>
    <source>
        <strain evidence="2">Duluth1</strain>
        <tissue evidence="2">Whole animal</tissue>
    </source>
</reference>
<keyword evidence="1" id="KW-0812">Transmembrane</keyword>
<evidence type="ECO:0000313" key="3">
    <source>
        <dbReference type="Proteomes" id="UP000828390"/>
    </source>
</evidence>
<accession>A0A9D4EEM0</accession>
<keyword evidence="1" id="KW-1133">Transmembrane helix</keyword>
<evidence type="ECO:0000313" key="2">
    <source>
        <dbReference type="EMBL" id="KAH3777704.1"/>
    </source>
</evidence>
<dbReference type="AlphaFoldDB" id="A0A9D4EEM0"/>
<sequence length="212" mass="23244">MDTISVIRAGIAVACFCLVAATSPILHVTQHPARREINVNAKIVVNTTVYFPDVLTTGVVVNLEPTVDVPDMHIIKVTEVRVGSNLCVTGSLTPVKDYGQEVMRDRPYSLSLQYELGDVMNMAAVAADDADQQPTAESAFFVQYEADIFKPLLMDLGHVHEFGVTVETTHTRDRLYAKGVYTDFSLPLLFKSLGKQSASVAPEVAQMEIEEI</sequence>
<name>A0A9D4EEM0_DREPO</name>